<dbReference type="Gene3D" id="3.40.50.720">
    <property type="entry name" value="NAD(P)-binding Rossmann-like Domain"/>
    <property type="match status" value="1"/>
</dbReference>
<evidence type="ECO:0000259" key="8">
    <source>
        <dbReference type="Pfam" id="PF14748"/>
    </source>
</evidence>
<dbReference type="InterPro" id="IPR008927">
    <property type="entry name" value="6-PGluconate_DH-like_C_sf"/>
</dbReference>
<evidence type="ECO:0000259" key="7">
    <source>
        <dbReference type="Pfam" id="PF03807"/>
    </source>
</evidence>
<dbReference type="Proteomes" id="UP001575652">
    <property type="component" value="Unassembled WGS sequence"/>
</dbReference>
<evidence type="ECO:0000313" key="9">
    <source>
        <dbReference type="EMBL" id="MFB0834831.1"/>
    </source>
</evidence>
<keyword evidence="4 6" id="KW-0028">Amino-acid biosynthesis</keyword>
<dbReference type="PANTHER" id="PTHR11645:SF0">
    <property type="entry name" value="PYRROLINE-5-CARBOXYLATE REDUCTASE 3"/>
    <property type="match status" value="1"/>
</dbReference>
<dbReference type="Pfam" id="PF14748">
    <property type="entry name" value="P5CR_dimer"/>
    <property type="match status" value="1"/>
</dbReference>
<comment type="catalytic activity">
    <reaction evidence="4">
        <text>L-proline + NAD(+) = (S)-1-pyrroline-5-carboxylate + NADH + 2 H(+)</text>
        <dbReference type="Rhea" id="RHEA:14105"/>
        <dbReference type="ChEBI" id="CHEBI:15378"/>
        <dbReference type="ChEBI" id="CHEBI:17388"/>
        <dbReference type="ChEBI" id="CHEBI:57540"/>
        <dbReference type="ChEBI" id="CHEBI:57945"/>
        <dbReference type="ChEBI" id="CHEBI:60039"/>
        <dbReference type="EC" id="1.5.1.2"/>
    </reaction>
</comment>
<dbReference type="InterPro" id="IPR053790">
    <property type="entry name" value="P5CR-like_CS"/>
</dbReference>
<proteinExistence type="inferred from homology"/>
<dbReference type="SUPFAM" id="SSF51735">
    <property type="entry name" value="NAD(P)-binding Rossmann-fold domains"/>
    <property type="match status" value="1"/>
</dbReference>
<organism evidence="9 10">
    <name type="scientific">Arthrobacter halodurans</name>
    <dbReference type="NCBI Taxonomy" id="516699"/>
    <lineage>
        <taxon>Bacteria</taxon>
        <taxon>Bacillati</taxon>
        <taxon>Actinomycetota</taxon>
        <taxon>Actinomycetes</taxon>
        <taxon>Micrococcales</taxon>
        <taxon>Micrococcaceae</taxon>
        <taxon>Arthrobacter</taxon>
    </lineage>
</organism>
<dbReference type="RefSeq" id="WP_373972003.1">
    <property type="nucleotide sequence ID" value="NZ_JBHDLJ010000006.1"/>
</dbReference>
<dbReference type="EMBL" id="JBHDLJ010000006">
    <property type="protein sequence ID" value="MFB0834831.1"/>
    <property type="molecule type" value="Genomic_DNA"/>
</dbReference>
<keyword evidence="10" id="KW-1185">Reference proteome</keyword>
<dbReference type="InterPro" id="IPR036291">
    <property type="entry name" value="NAD(P)-bd_dom_sf"/>
</dbReference>
<feature type="domain" description="Pyrroline-5-carboxylate reductase dimerisation" evidence="8">
    <location>
        <begin position="179"/>
        <end position="282"/>
    </location>
</feature>
<comment type="function">
    <text evidence="4">Catalyzes the reduction of 1-pyrroline-5-carboxylate (PCA) to L-proline.</text>
</comment>
<dbReference type="NCBIfam" id="TIGR00112">
    <property type="entry name" value="proC"/>
    <property type="match status" value="1"/>
</dbReference>
<dbReference type="PANTHER" id="PTHR11645">
    <property type="entry name" value="PYRROLINE-5-CARBOXYLATE REDUCTASE"/>
    <property type="match status" value="1"/>
</dbReference>
<protein>
    <recommendedName>
        <fullName evidence="4 5">Pyrroline-5-carboxylate reductase</fullName>
        <shortName evidence="4">P5C reductase</shortName>
        <shortName evidence="4">P5CR</shortName>
        <ecNumber evidence="4 5">1.5.1.2</ecNumber>
    </recommendedName>
    <alternativeName>
        <fullName evidence="4">PCA reductase</fullName>
    </alternativeName>
</protein>
<dbReference type="PIRSF" id="PIRSF000193">
    <property type="entry name" value="Pyrrol-5-carb_rd"/>
    <property type="match status" value="1"/>
</dbReference>
<dbReference type="HAMAP" id="MF_01925">
    <property type="entry name" value="P5C_reductase"/>
    <property type="match status" value="1"/>
</dbReference>
<dbReference type="InterPro" id="IPR029036">
    <property type="entry name" value="P5CR_dimer"/>
</dbReference>
<dbReference type="EC" id="1.5.1.2" evidence="4 5"/>
<dbReference type="InterPro" id="IPR000304">
    <property type="entry name" value="Pyrroline-COOH_reductase"/>
</dbReference>
<evidence type="ECO:0000256" key="2">
    <source>
        <dbReference type="ARBA" id="ARBA00022857"/>
    </source>
</evidence>
<evidence type="ECO:0000256" key="5">
    <source>
        <dbReference type="NCBIfam" id="TIGR00112"/>
    </source>
</evidence>
<name>A0ABV4UNI0_9MICC</name>
<dbReference type="Gene3D" id="1.10.3730.10">
    <property type="entry name" value="ProC C-terminal domain-like"/>
    <property type="match status" value="1"/>
</dbReference>
<evidence type="ECO:0000256" key="1">
    <source>
        <dbReference type="ARBA" id="ARBA00005525"/>
    </source>
</evidence>
<keyword evidence="3 4" id="KW-0560">Oxidoreductase</keyword>
<comment type="similarity">
    <text evidence="1 4 6">Belongs to the pyrroline-5-carboxylate reductase family.</text>
</comment>
<accession>A0ABV4UNI0</accession>
<comment type="catalytic activity">
    <reaction evidence="4 6">
        <text>L-proline + NADP(+) = (S)-1-pyrroline-5-carboxylate + NADPH + 2 H(+)</text>
        <dbReference type="Rhea" id="RHEA:14109"/>
        <dbReference type="ChEBI" id="CHEBI:15378"/>
        <dbReference type="ChEBI" id="CHEBI:17388"/>
        <dbReference type="ChEBI" id="CHEBI:57783"/>
        <dbReference type="ChEBI" id="CHEBI:58349"/>
        <dbReference type="ChEBI" id="CHEBI:60039"/>
        <dbReference type="EC" id="1.5.1.2"/>
    </reaction>
</comment>
<comment type="caution">
    <text evidence="9">The sequence shown here is derived from an EMBL/GenBank/DDBJ whole genome shotgun (WGS) entry which is preliminary data.</text>
</comment>
<keyword evidence="4 6" id="KW-0641">Proline biosynthesis</keyword>
<sequence length="289" mass="29195">MEKPHTDYPVDTSPHRLAFLGAGSMNGAILRGILGSGVEPSRITATVRGTEKARDLAADTGVVALATSVDADANIDAAMGADIVFLGVKPVGIQELCREIAGALRPGTVVVSVAAAVTIDMIERSLAPGQPVVRSMPNTPLTVGRGAVGLSGGTHATDAQVDAVAALFAGSGLVRVVPEAQLDAVSAVSGSGPAYAFYLAEAMARAGEELGLEPTLARDLARATVAGAGRMLEEPGAEPSALRRAVTSPNGTTERAIATFDAEGVPDIIARAARAAADRAAEISRELAG</sequence>
<comment type="subcellular location">
    <subcellularLocation>
        <location evidence="4">Cytoplasm</location>
    </subcellularLocation>
</comment>
<comment type="pathway">
    <text evidence="4 6">Amino-acid biosynthesis; L-proline biosynthesis; L-proline from L-glutamate 5-semialdehyde: step 1/1.</text>
</comment>
<gene>
    <name evidence="4 9" type="primary">proC</name>
    <name evidence="9" type="ORF">ACETWP_09545</name>
</gene>
<dbReference type="GO" id="GO:0004735">
    <property type="term" value="F:pyrroline-5-carboxylate reductase activity"/>
    <property type="evidence" value="ECO:0007669"/>
    <property type="project" value="UniProtKB-EC"/>
</dbReference>
<dbReference type="Pfam" id="PF03807">
    <property type="entry name" value="F420_oxidored"/>
    <property type="match status" value="1"/>
</dbReference>
<keyword evidence="4" id="KW-0963">Cytoplasm</keyword>
<feature type="domain" description="Pyrroline-5-carboxylate reductase catalytic N-terminal" evidence="7">
    <location>
        <begin position="16"/>
        <end position="115"/>
    </location>
</feature>
<reference evidence="9 10" key="1">
    <citation type="submission" date="2024-09" db="EMBL/GenBank/DDBJ databases">
        <authorList>
            <person name="Salinas-Garcia M.A."/>
            <person name="Prieme A."/>
        </authorList>
    </citation>
    <scope>NUCLEOTIDE SEQUENCE [LARGE SCALE GENOMIC DNA]</scope>
    <source>
        <strain evidence="9 10">DSM 21081</strain>
    </source>
</reference>
<evidence type="ECO:0000313" key="10">
    <source>
        <dbReference type="Proteomes" id="UP001575652"/>
    </source>
</evidence>
<dbReference type="PROSITE" id="PS00521">
    <property type="entry name" value="P5CR"/>
    <property type="match status" value="1"/>
</dbReference>
<evidence type="ECO:0000256" key="4">
    <source>
        <dbReference type="HAMAP-Rule" id="MF_01925"/>
    </source>
</evidence>
<dbReference type="SUPFAM" id="SSF48179">
    <property type="entry name" value="6-phosphogluconate dehydrogenase C-terminal domain-like"/>
    <property type="match status" value="1"/>
</dbReference>
<evidence type="ECO:0000256" key="6">
    <source>
        <dbReference type="RuleBase" id="RU003903"/>
    </source>
</evidence>
<keyword evidence="2 4" id="KW-0521">NADP</keyword>
<evidence type="ECO:0000256" key="3">
    <source>
        <dbReference type="ARBA" id="ARBA00023002"/>
    </source>
</evidence>
<dbReference type="InterPro" id="IPR028939">
    <property type="entry name" value="P5C_Rdtase_cat_N"/>
</dbReference>